<dbReference type="InterPro" id="IPR036388">
    <property type="entry name" value="WH-like_DNA-bd_sf"/>
</dbReference>
<evidence type="ECO:0000256" key="3">
    <source>
        <dbReference type="ARBA" id="ARBA00023163"/>
    </source>
</evidence>
<dbReference type="SMART" id="SM00345">
    <property type="entry name" value="HTH_GNTR"/>
    <property type="match status" value="1"/>
</dbReference>
<keyword evidence="1" id="KW-0805">Transcription regulation</keyword>
<dbReference type="AlphaFoldDB" id="A0A8J7MBN2"/>
<evidence type="ECO:0000313" key="6">
    <source>
        <dbReference type="Proteomes" id="UP000624703"/>
    </source>
</evidence>
<organism evidence="5 6">
    <name type="scientific">Persicirhabdus sediminis</name>
    <dbReference type="NCBI Taxonomy" id="454144"/>
    <lineage>
        <taxon>Bacteria</taxon>
        <taxon>Pseudomonadati</taxon>
        <taxon>Verrucomicrobiota</taxon>
        <taxon>Verrucomicrobiia</taxon>
        <taxon>Verrucomicrobiales</taxon>
        <taxon>Verrucomicrobiaceae</taxon>
        <taxon>Persicirhabdus</taxon>
    </lineage>
</organism>
<comment type="caution">
    <text evidence="5">The sequence shown here is derived from an EMBL/GenBank/DDBJ whole genome shotgun (WGS) entry which is preliminary data.</text>
</comment>
<feature type="domain" description="HTH gntR-type" evidence="4">
    <location>
        <begin position="9"/>
        <end position="77"/>
    </location>
</feature>
<keyword evidence="3" id="KW-0804">Transcription</keyword>
<name>A0A8J7MBN2_9BACT</name>
<dbReference type="Gene3D" id="1.10.10.10">
    <property type="entry name" value="Winged helix-like DNA-binding domain superfamily/Winged helix DNA-binding domain"/>
    <property type="match status" value="1"/>
</dbReference>
<evidence type="ECO:0000259" key="4">
    <source>
        <dbReference type="PROSITE" id="PS50949"/>
    </source>
</evidence>
<keyword evidence="2" id="KW-0238">DNA-binding</keyword>
<evidence type="ECO:0000256" key="1">
    <source>
        <dbReference type="ARBA" id="ARBA00023015"/>
    </source>
</evidence>
<dbReference type="GO" id="GO:0003677">
    <property type="term" value="F:DNA binding"/>
    <property type="evidence" value="ECO:0007669"/>
    <property type="project" value="UniProtKB-KW"/>
</dbReference>
<dbReference type="Pfam" id="PF00392">
    <property type="entry name" value="GntR"/>
    <property type="match status" value="1"/>
</dbReference>
<dbReference type="PROSITE" id="PS50949">
    <property type="entry name" value="HTH_GNTR"/>
    <property type="match status" value="1"/>
</dbReference>
<dbReference type="InterPro" id="IPR000524">
    <property type="entry name" value="Tscrpt_reg_HTH_GntR"/>
</dbReference>
<gene>
    <name evidence="5" type="ORF">JIN82_05520</name>
</gene>
<dbReference type="SMART" id="SM00895">
    <property type="entry name" value="FCD"/>
    <property type="match status" value="1"/>
</dbReference>
<dbReference type="Proteomes" id="UP000624703">
    <property type="component" value="Unassembled WGS sequence"/>
</dbReference>
<dbReference type="PANTHER" id="PTHR43537">
    <property type="entry name" value="TRANSCRIPTIONAL REGULATOR, GNTR FAMILY"/>
    <property type="match status" value="1"/>
</dbReference>
<accession>A0A8J7MBN2</accession>
<dbReference type="Pfam" id="PF07729">
    <property type="entry name" value="FCD"/>
    <property type="match status" value="1"/>
</dbReference>
<dbReference type="Gene3D" id="1.20.120.530">
    <property type="entry name" value="GntR ligand-binding domain-like"/>
    <property type="match status" value="1"/>
</dbReference>
<dbReference type="InterPro" id="IPR011711">
    <property type="entry name" value="GntR_C"/>
</dbReference>
<dbReference type="CDD" id="cd07377">
    <property type="entry name" value="WHTH_GntR"/>
    <property type="match status" value="1"/>
</dbReference>
<dbReference type="SUPFAM" id="SSF46785">
    <property type="entry name" value="Winged helix' DNA-binding domain"/>
    <property type="match status" value="1"/>
</dbReference>
<dbReference type="EMBL" id="JAENIM010000027">
    <property type="protein sequence ID" value="MBK1790614.1"/>
    <property type="molecule type" value="Genomic_DNA"/>
</dbReference>
<keyword evidence="6" id="KW-1185">Reference proteome</keyword>
<proteinExistence type="predicted"/>
<dbReference type="PRINTS" id="PR00035">
    <property type="entry name" value="HTHGNTR"/>
</dbReference>
<dbReference type="RefSeq" id="WP_200310648.1">
    <property type="nucleotide sequence ID" value="NZ_JAENIM010000027.1"/>
</dbReference>
<dbReference type="SUPFAM" id="SSF48008">
    <property type="entry name" value="GntR ligand-binding domain-like"/>
    <property type="match status" value="1"/>
</dbReference>
<dbReference type="GO" id="GO:0003700">
    <property type="term" value="F:DNA-binding transcription factor activity"/>
    <property type="evidence" value="ECO:0007669"/>
    <property type="project" value="InterPro"/>
</dbReference>
<protein>
    <submittedName>
        <fullName evidence="5">FadR family transcriptional regulator</fullName>
    </submittedName>
</protein>
<evidence type="ECO:0000256" key="2">
    <source>
        <dbReference type="ARBA" id="ARBA00023125"/>
    </source>
</evidence>
<dbReference type="PANTHER" id="PTHR43537:SF5">
    <property type="entry name" value="UXU OPERON TRANSCRIPTIONAL REGULATOR"/>
    <property type="match status" value="1"/>
</dbReference>
<sequence>MKVIKPKDSYSSGPVISHFRHQIMSGALQAGERLPSEAKLCEQFSASRTVIREAMQQLKAQGYIKTIVGSGSYVCNGSLDHLRDSLSFYSCTSKTSKDWLELLQLRQMIESESVRQLAKEKHIPALSPIWQALETMRANINDLDAFAAADVDFHFALVSATENKIFASILEALRPIADKFAKYTYEAEQGTQARERILAEHEAIFESIRNADVAAAVANVELHLNNSITTLDLESIEKN</sequence>
<evidence type="ECO:0000313" key="5">
    <source>
        <dbReference type="EMBL" id="MBK1790614.1"/>
    </source>
</evidence>
<reference evidence="5" key="1">
    <citation type="submission" date="2021-01" db="EMBL/GenBank/DDBJ databases">
        <title>Modified the classification status of verrucomicrobia.</title>
        <authorList>
            <person name="Feng X."/>
        </authorList>
    </citation>
    <scope>NUCLEOTIDE SEQUENCE</scope>
    <source>
        <strain evidence="5">_KCTC 22039</strain>
    </source>
</reference>
<dbReference type="InterPro" id="IPR036390">
    <property type="entry name" value="WH_DNA-bd_sf"/>
</dbReference>
<dbReference type="InterPro" id="IPR008920">
    <property type="entry name" value="TF_FadR/GntR_C"/>
</dbReference>